<evidence type="ECO:0000313" key="2">
    <source>
        <dbReference type="EMBL" id="SHH67256.1"/>
    </source>
</evidence>
<accession>A0A1M5UWF3</accession>
<dbReference type="OrthoDB" id="1934488at2"/>
<feature type="transmembrane region" description="Helical" evidence="1">
    <location>
        <begin position="6"/>
        <end position="24"/>
    </location>
</feature>
<keyword evidence="1" id="KW-0472">Membrane</keyword>
<dbReference type="EMBL" id="FQXM01000009">
    <property type="protein sequence ID" value="SHH67256.1"/>
    <property type="molecule type" value="Genomic_DNA"/>
</dbReference>
<dbReference type="STRING" id="1121316.SAMN02745207_01946"/>
<gene>
    <name evidence="2" type="ORF">SAMN02745207_01946</name>
</gene>
<dbReference type="RefSeq" id="WP_073338244.1">
    <property type="nucleotide sequence ID" value="NZ_FQXM01000009.1"/>
</dbReference>
<evidence type="ECO:0000313" key="3">
    <source>
        <dbReference type="Proteomes" id="UP000184447"/>
    </source>
</evidence>
<evidence type="ECO:0000256" key="1">
    <source>
        <dbReference type="SAM" id="Phobius"/>
    </source>
</evidence>
<reference evidence="2 3" key="1">
    <citation type="submission" date="2016-11" db="EMBL/GenBank/DDBJ databases">
        <authorList>
            <person name="Jaros S."/>
            <person name="Januszkiewicz K."/>
            <person name="Wedrychowicz H."/>
        </authorList>
    </citation>
    <scope>NUCLEOTIDE SEQUENCE [LARGE SCALE GENOMIC DNA]</scope>
    <source>
        <strain evidence="2 3">DSM 8605</strain>
    </source>
</reference>
<organism evidence="2 3">
    <name type="scientific">Clostridium grantii DSM 8605</name>
    <dbReference type="NCBI Taxonomy" id="1121316"/>
    <lineage>
        <taxon>Bacteria</taxon>
        <taxon>Bacillati</taxon>
        <taxon>Bacillota</taxon>
        <taxon>Clostridia</taxon>
        <taxon>Eubacteriales</taxon>
        <taxon>Clostridiaceae</taxon>
        <taxon>Clostridium</taxon>
    </lineage>
</organism>
<dbReference type="Proteomes" id="UP000184447">
    <property type="component" value="Unassembled WGS sequence"/>
</dbReference>
<keyword evidence="3" id="KW-1185">Reference proteome</keyword>
<name>A0A1M5UWF3_9CLOT</name>
<keyword evidence="1" id="KW-0812">Transmembrane</keyword>
<protein>
    <submittedName>
        <fullName evidence="2">YtxH-like protein</fullName>
    </submittedName>
</protein>
<proteinExistence type="predicted"/>
<keyword evidence="1" id="KW-1133">Transmembrane helix</keyword>
<dbReference type="AlphaFoldDB" id="A0A1M5UWF3"/>
<sequence>MRAKFIKGITTGAMIGAAAGFMVAPNMKKSTRRKIIRGSRHFIDTAGEAYESIMHYMK</sequence>